<dbReference type="InterPro" id="IPR018356">
    <property type="entry name" value="Tscrpt_reg_HTH_DeoR_CS"/>
</dbReference>
<dbReference type="SMART" id="SM00420">
    <property type="entry name" value="HTH_DEOR"/>
    <property type="match status" value="1"/>
</dbReference>
<dbReference type="InterPro" id="IPR028349">
    <property type="entry name" value="PafC-like"/>
</dbReference>
<name>A0A943V154_9ACTN</name>
<dbReference type="Pfam" id="PF13280">
    <property type="entry name" value="WYL"/>
    <property type="match status" value="1"/>
</dbReference>
<dbReference type="Pfam" id="PF08279">
    <property type="entry name" value="HTH_11"/>
    <property type="match status" value="1"/>
</dbReference>
<evidence type="ECO:0000256" key="2">
    <source>
        <dbReference type="ARBA" id="ARBA00023125"/>
    </source>
</evidence>
<feature type="domain" description="HTH deoR-type" evidence="4">
    <location>
        <begin position="2"/>
        <end position="60"/>
    </location>
</feature>
<dbReference type="InterPro" id="IPR036390">
    <property type="entry name" value="WH_DNA-bd_sf"/>
</dbReference>
<sequence length="313" mass="35571">MKQQRLFEIVYALMSRETCTVGELADMLEVSPRTVRRDVEALSAAGVPVYTAQGKGGGVRLLPGYSIDASLMSDAEKDDVLAALSLLSTIDAPLAADGDSLLRRLAALFRREPDDWIEVDFSFWGAPPTCRRAFEAVREAIAHHRVLRFSYRDNADRVTVREVEPAKLLFKERSWYVRAWCRMRDDWRTFKLLRMDWESIELLPIVFEPREAPAITRFIGPDGKVAQCGQPVDAPRLAMVFAPEAAGRVREEFAPDVIDVMPDGRLSVTVFCQPSERMLYHLFSYGAQLEVLEPDWVRDWMRGQARAMLERGC</sequence>
<dbReference type="Proteomes" id="UP000727506">
    <property type="component" value="Unassembled WGS sequence"/>
</dbReference>
<comment type="caution">
    <text evidence="5">The sequence shown here is derived from an EMBL/GenBank/DDBJ whole genome shotgun (WGS) entry which is preliminary data.</text>
</comment>
<keyword evidence="2" id="KW-0238">DNA-binding</keyword>
<dbReference type="Gene3D" id="1.10.10.10">
    <property type="entry name" value="Winged helix-like DNA-binding domain superfamily/Winged helix DNA-binding domain"/>
    <property type="match status" value="1"/>
</dbReference>
<dbReference type="InterPro" id="IPR013196">
    <property type="entry name" value="HTH_11"/>
</dbReference>
<dbReference type="InterPro" id="IPR057727">
    <property type="entry name" value="WCX_dom"/>
</dbReference>
<dbReference type="InterPro" id="IPR026881">
    <property type="entry name" value="WYL_dom"/>
</dbReference>
<keyword evidence="1" id="KW-0805">Transcription regulation</keyword>
<dbReference type="PIRSF" id="PIRSF016838">
    <property type="entry name" value="PafC"/>
    <property type="match status" value="1"/>
</dbReference>
<dbReference type="PANTHER" id="PTHR34580:SF1">
    <property type="entry name" value="PROTEIN PAFC"/>
    <property type="match status" value="1"/>
</dbReference>
<proteinExistence type="predicted"/>
<dbReference type="EMBL" id="JAGZSV010000141">
    <property type="protein sequence ID" value="MBS6941233.1"/>
    <property type="molecule type" value="Genomic_DNA"/>
</dbReference>
<evidence type="ECO:0000313" key="6">
    <source>
        <dbReference type="Proteomes" id="UP000727506"/>
    </source>
</evidence>
<gene>
    <name evidence="5" type="ORF">KH142_07140</name>
</gene>
<dbReference type="PROSITE" id="PS52050">
    <property type="entry name" value="WYL"/>
    <property type="match status" value="1"/>
</dbReference>
<dbReference type="GO" id="GO:0003677">
    <property type="term" value="F:DNA binding"/>
    <property type="evidence" value="ECO:0007669"/>
    <property type="project" value="UniProtKB-KW"/>
</dbReference>
<accession>A0A943V154</accession>
<evidence type="ECO:0000259" key="4">
    <source>
        <dbReference type="PROSITE" id="PS51000"/>
    </source>
</evidence>
<evidence type="ECO:0000256" key="1">
    <source>
        <dbReference type="ARBA" id="ARBA00023015"/>
    </source>
</evidence>
<dbReference type="AlphaFoldDB" id="A0A943V154"/>
<dbReference type="Pfam" id="PF25583">
    <property type="entry name" value="WCX"/>
    <property type="match status" value="1"/>
</dbReference>
<protein>
    <submittedName>
        <fullName evidence="5">YafY family transcriptional regulator</fullName>
    </submittedName>
</protein>
<evidence type="ECO:0000256" key="3">
    <source>
        <dbReference type="ARBA" id="ARBA00023163"/>
    </source>
</evidence>
<reference evidence="5" key="1">
    <citation type="submission" date="2021-02" db="EMBL/GenBank/DDBJ databases">
        <title>Infant gut strain persistence is associated with maternal origin, phylogeny, and functional potential including surface adhesion and iron acquisition.</title>
        <authorList>
            <person name="Lou Y.C."/>
        </authorList>
    </citation>
    <scope>NUCLEOTIDE SEQUENCE</scope>
    <source>
        <strain evidence="5">L2_039_000G1_dasL2_039_000G1_concoct_11</strain>
    </source>
</reference>
<organism evidence="5 6">
    <name type="scientific">Slackia piriformis</name>
    <dbReference type="NCBI Taxonomy" id="626934"/>
    <lineage>
        <taxon>Bacteria</taxon>
        <taxon>Bacillati</taxon>
        <taxon>Actinomycetota</taxon>
        <taxon>Coriobacteriia</taxon>
        <taxon>Eggerthellales</taxon>
        <taxon>Eggerthellaceae</taxon>
        <taxon>Slackia</taxon>
    </lineage>
</organism>
<keyword evidence="3" id="KW-0804">Transcription</keyword>
<dbReference type="InterPro" id="IPR036388">
    <property type="entry name" value="WH-like_DNA-bd_sf"/>
</dbReference>
<evidence type="ECO:0000313" key="5">
    <source>
        <dbReference type="EMBL" id="MBS6941233.1"/>
    </source>
</evidence>
<dbReference type="PROSITE" id="PS00894">
    <property type="entry name" value="HTH_DEOR_1"/>
    <property type="match status" value="1"/>
</dbReference>
<dbReference type="GO" id="GO:0003700">
    <property type="term" value="F:DNA-binding transcription factor activity"/>
    <property type="evidence" value="ECO:0007669"/>
    <property type="project" value="InterPro"/>
</dbReference>
<dbReference type="InterPro" id="IPR051534">
    <property type="entry name" value="CBASS_pafABC_assoc_protein"/>
</dbReference>
<dbReference type="SUPFAM" id="SSF46785">
    <property type="entry name" value="Winged helix' DNA-binding domain"/>
    <property type="match status" value="1"/>
</dbReference>
<dbReference type="InterPro" id="IPR001034">
    <property type="entry name" value="DeoR_HTH"/>
</dbReference>
<dbReference type="PANTHER" id="PTHR34580">
    <property type="match status" value="1"/>
</dbReference>
<dbReference type="PROSITE" id="PS51000">
    <property type="entry name" value="HTH_DEOR_2"/>
    <property type="match status" value="1"/>
</dbReference>